<organism evidence="3 4">
    <name type="scientific">Shouchella xiaoxiensis</name>
    <dbReference type="NCBI Taxonomy" id="766895"/>
    <lineage>
        <taxon>Bacteria</taxon>
        <taxon>Bacillati</taxon>
        <taxon>Bacillota</taxon>
        <taxon>Bacilli</taxon>
        <taxon>Bacillales</taxon>
        <taxon>Bacillaceae</taxon>
        <taxon>Shouchella</taxon>
    </lineage>
</organism>
<dbReference type="Gene3D" id="3.90.1200.10">
    <property type="match status" value="1"/>
</dbReference>
<name>A0ABS2SY01_9BACI</name>
<dbReference type="PANTHER" id="PTHR21064:SF6">
    <property type="entry name" value="AMINOGLYCOSIDE PHOSPHOTRANSFERASE DOMAIN-CONTAINING PROTEIN"/>
    <property type="match status" value="1"/>
</dbReference>
<dbReference type="SUPFAM" id="SSF56112">
    <property type="entry name" value="Protein kinase-like (PK-like)"/>
    <property type="match status" value="1"/>
</dbReference>
<dbReference type="Gene3D" id="3.30.200.20">
    <property type="entry name" value="Phosphorylase Kinase, domain 1"/>
    <property type="match status" value="1"/>
</dbReference>
<dbReference type="InterPro" id="IPR050249">
    <property type="entry name" value="Pseudomonas-type_ThrB"/>
</dbReference>
<reference evidence="3" key="1">
    <citation type="submission" date="2021-01" db="EMBL/GenBank/DDBJ databases">
        <title>Genomic Encyclopedia of Type Strains, Phase IV (KMG-IV): sequencing the most valuable type-strain genomes for metagenomic binning, comparative biology and taxonomic classification.</title>
        <authorList>
            <person name="Goeker M."/>
        </authorList>
    </citation>
    <scope>NUCLEOTIDE SEQUENCE</scope>
    <source>
        <strain evidence="3">DSM 21943</strain>
    </source>
</reference>
<dbReference type="InterPro" id="IPR002575">
    <property type="entry name" value="Aminoglycoside_PTrfase"/>
</dbReference>
<keyword evidence="4" id="KW-1185">Reference proteome</keyword>
<dbReference type="RefSeq" id="WP_204467509.1">
    <property type="nucleotide sequence ID" value="NZ_JAFBCV010000011.1"/>
</dbReference>
<dbReference type="Pfam" id="PF01636">
    <property type="entry name" value="APH"/>
    <property type="match status" value="1"/>
</dbReference>
<dbReference type="InterPro" id="IPR011009">
    <property type="entry name" value="Kinase-like_dom_sf"/>
</dbReference>
<dbReference type="PANTHER" id="PTHR21064">
    <property type="entry name" value="AMINOGLYCOSIDE PHOSPHOTRANSFERASE DOMAIN-CONTAINING PROTEIN-RELATED"/>
    <property type="match status" value="1"/>
</dbReference>
<evidence type="ECO:0000313" key="4">
    <source>
        <dbReference type="Proteomes" id="UP001179280"/>
    </source>
</evidence>
<dbReference type="Proteomes" id="UP001179280">
    <property type="component" value="Unassembled WGS sequence"/>
</dbReference>
<gene>
    <name evidence="3" type="ORF">JOC54_003356</name>
</gene>
<dbReference type="EMBL" id="JAFBCV010000011">
    <property type="protein sequence ID" value="MBM7840076.1"/>
    <property type="molecule type" value="Genomic_DNA"/>
</dbReference>
<keyword evidence="3" id="KW-0418">Kinase</keyword>
<accession>A0ABS2SY01</accession>
<comment type="caution">
    <text evidence="3">The sequence shown here is derived from an EMBL/GenBank/DDBJ whole genome shotgun (WGS) entry which is preliminary data.</text>
</comment>
<evidence type="ECO:0000313" key="3">
    <source>
        <dbReference type="EMBL" id="MBM7840076.1"/>
    </source>
</evidence>
<dbReference type="GO" id="GO:0016301">
    <property type="term" value="F:kinase activity"/>
    <property type="evidence" value="ECO:0007669"/>
    <property type="project" value="UniProtKB-KW"/>
</dbReference>
<evidence type="ECO:0000259" key="2">
    <source>
        <dbReference type="Pfam" id="PF01636"/>
    </source>
</evidence>
<proteinExistence type="inferred from homology"/>
<keyword evidence="3" id="KW-0808">Transferase</keyword>
<feature type="domain" description="Aminoglycoside phosphotransferase" evidence="2">
    <location>
        <begin position="23"/>
        <end position="235"/>
    </location>
</feature>
<evidence type="ECO:0000256" key="1">
    <source>
        <dbReference type="ARBA" id="ARBA00038240"/>
    </source>
</evidence>
<protein>
    <submittedName>
        <fullName evidence="3">Ser/Thr protein kinase RdoA (MazF antagonist)</fullName>
    </submittedName>
</protein>
<sequence>MDSIINKLARQYGADQNSVHLIGGFNKNVYQFTQNQQEYVLKCYKQNDVQKENVQDEVNTLELIKDAGVRTAEILRSVSGNKVEAIADNQKLFYAFAMDKIGGGPLTEWKKNPNWVLLWGKSMGQFHHLLAVKRTNENVVFPEWEEETLFEVISKEFDSELVQKWNWFMKQLQQLTKKEKEYGVIHHDLHHENIHLWREKMYLLDFGDVRYHWYIYDIAIAIYHAMQTVHSSERSKRFKEFSTRFIEGYRSEHPLTEHQIEQLPFFLC</sequence>
<comment type="similarity">
    <text evidence="1">Belongs to the pseudomonas-type ThrB family.</text>
</comment>